<evidence type="ECO:0000256" key="3">
    <source>
        <dbReference type="PROSITE-ProRule" id="PRU00169"/>
    </source>
</evidence>
<proteinExistence type="predicted"/>
<evidence type="ECO:0000256" key="1">
    <source>
        <dbReference type="ARBA" id="ARBA00022553"/>
    </source>
</evidence>
<gene>
    <name evidence="6" type="ORF">GCM10009105_13660</name>
</gene>
<dbReference type="Pfam" id="PF00072">
    <property type="entry name" value="Response_reg"/>
    <property type="match status" value="1"/>
</dbReference>
<organism evidence="6 7">
    <name type="scientific">Dokdonella soli</name>
    <dbReference type="NCBI Taxonomy" id="529810"/>
    <lineage>
        <taxon>Bacteria</taxon>
        <taxon>Pseudomonadati</taxon>
        <taxon>Pseudomonadota</taxon>
        <taxon>Gammaproteobacteria</taxon>
        <taxon>Lysobacterales</taxon>
        <taxon>Rhodanobacteraceae</taxon>
        <taxon>Dokdonella</taxon>
    </lineage>
</organism>
<keyword evidence="7" id="KW-1185">Reference proteome</keyword>
<reference evidence="6 7" key="1">
    <citation type="journal article" date="2019" name="Int. J. Syst. Evol. Microbiol.">
        <title>The Global Catalogue of Microorganisms (GCM) 10K type strain sequencing project: providing services to taxonomists for standard genome sequencing and annotation.</title>
        <authorList>
            <consortium name="The Broad Institute Genomics Platform"/>
            <consortium name="The Broad Institute Genome Sequencing Center for Infectious Disease"/>
            <person name="Wu L."/>
            <person name="Ma J."/>
        </authorList>
    </citation>
    <scope>NUCLEOTIDE SEQUENCE [LARGE SCALE GENOMIC DNA]</scope>
    <source>
        <strain evidence="6 7">JCM 15421</strain>
    </source>
</reference>
<dbReference type="InterPro" id="IPR011006">
    <property type="entry name" value="CheY-like_superfamily"/>
</dbReference>
<dbReference type="InterPro" id="IPR000792">
    <property type="entry name" value="Tscrpt_reg_LuxR_C"/>
</dbReference>
<dbReference type="CDD" id="cd17535">
    <property type="entry name" value="REC_NarL-like"/>
    <property type="match status" value="1"/>
</dbReference>
<feature type="domain" description="Response regulatory" evidence="5">
    <location>
        <begin position="2"/>
        <end position="119"/>
    </location>
</feature>
<dbReference type="InterPro" id="IPR036388">
    <property type="entry name" value="WH-like_DNA-bd_sf"/>
</dbReference>
<dbReference type="CDD" id="cd06170">
    <property type="entry name" value="LuxR_C_like"/>
    <property type="match status" value="1"/>
</dbReference>
<accession>A0ABN1IF65</accession>
<dbReference type="EMBL" id="BAAAEU010000006">
    <property type="protein sequence ID" value="GAA0711641.1"/>
    <property type="molecule type" value="Genomic_DNA"/>
</dbReference>
<dbReference type="SMART" id="SM00448">
    <property type="entry name" value="REC"/>
    <property type="match status" value="1"/>
</dbReference>
<dbReference type="PRINTS" id="PR00038">
    <property type="entry name" value="HTHLUXR"/>
</dbReference>
<comment type="caution">
    <text evidence="6">The sequence shown here is derived from an EMBL/GenBank/DDBJ whole genome shotgun (WGS) entry which is preliminary data.</text>
</comment>
<dbReference type="PANTHER" id="PTHR45566:SF1">
    <property type="entry name" value="HTH-TYPE TRANSCRIPTIONAL REGULATOR YHJB-RELATED"/>
    <property type="match status" value="1"/>
</dbReference>
<dbReference type="Gene3D" id="3.40.50.2300">
    <property type="match status" value="1"/>
</dbReference>
<dbReference type="SUPFAM" id="SSF52172">
    <property type="entry name" value="CheY-like"/>
    <property type="match status" value="1"/>
</dbReference>
<protein>
    <submittedName>
        <fullName evidence="6">Response regulator transcription factor</fullName>
    </submittedName>
</protein>
<sequence length="220" mass="23552">MRILHADDHPLFRLALAQAVRAVAPDAALAEAATFDEARADLAAHPHTDLVLLDLNMPGSHGLIGLATLRAEHPATAVAMVSAQDDAATIRRALACGAAGYISKRAGLDELGEALHAVLDCRTWLPPHVRDRVDATAPDPHDRALAARLASLSPQQMRVLALVADGLLNKQIADRLDVQERTVKAHLTAVFERLGVRNRTRAGVLLRSLEMVDPANVVEA</sequence>
<dbReference type="RefSeq" id="WP_343788544.1">
    <property type="nucleotide sequence ID" value="NZ_BAAAEU010000006.1"/>
</dbReference>
<evidence type="ECO:0000313" key="6">
    <source>
        <dbReference type="EMBL" id="GAA0711641.1"/>
    </source>
</evidence>
<dbReference type="PROSITE" id="PS50043">
    <property type="entry name" value="HTH_LUXR_2"/>
    <property type="match status" value="1"/>
</dbReference>
<evidence type="ECO:0000256" key="2">
    <source>
        <dbReference type="ARBA" id="ARBA00023125"/>
    </source>
</evidence>
<dbReference type="SMART" id="SM00421">
    <property type="entry name" value="HTH_LUXR"/>
    <property type="match status" value="1"/>
</dbReference>
<dbReference type="InterPro" id="IPR051015">
    <property type="entry name" value="EvgA-like"/>
</dbReference>
<keyword evidence="2" id="KW-0238">DNA-binding</keyword>
<dbReference type="SUPFAM" id="SSF46894">
    <property type="entry name" value="C-terminal effector domain of the bipartite response regulators"/>
    <property type="match status" value="1"/>
</dbReference>
<evidence type="ECO:0000259" key="4">
    <source>
        <dbReference type="PROSITE" id="PS50043"/>
    </source>
</evidence>
<dbReference type="Pfam" id="PF00196">
    <property type="entry name" value="GerE"/>
    <property type="match status" value="1"/>
</dbReference>
<name>A0ABN1IF65_9GAMM</name>
<dbReference type="InterPro" id="IPR058245">
    <property type="entry name" value="NreC/VraR/RcsB-like_REC"/>
</dbReference>
<evidence type="ECO:0000313" key="7">
    <source>
        <dbReference type="Proteomes" id="UP001501523"/>
    </source>
</evidence>
<dbReference type="Proteomes" id="UP001501523">
    <property type="component" value="Unassembled WGS sequence"/>
</dbReference>
<evidence type="ECO:0000259" key="5">
    <source>
        <dbReference type="PROSITE" id="PS50110"/>
    </source>
</evidence>
<dbReference type="PROSITE" id="PS00622">
    <property type="entry name" value="HTH_LUXR_1"/>
    <property type="match status" value="1"/>
</dbReference>
<keyword evidence="1 3" id="KW-0597">Phosphoprotein</keyword>
<dbReference type="InterPro" id="IPR001789">
    <property type="entry name" value="Sig_transdc_resp-reg_receiver"/>
</dbReference>
<dbReference type="PROSITE" id="PS50110">
    <property type="entry name" value="RESPONSE_REGULATORY"/>
    <property type="match status" value="1"/>
</dbReference>
<feature type="modified residue" description="4-aspartylphosphate" evidence="3">
    <location>
        <position position="54"/>
    </location>
</feature>
<dbReference type="Gene3D" id="1.10.10.10">
    <property type="entry name" value="Winged helix-like DNA-binding domain superfamily/Winged helix DNA-binding domain"/>
    <property type="match status" value="1"/>
</dbReference>
<dbReference type="PANTHER" id="PTHR45566">
    <property type="entry name" value="HTH-TYPE TRANSCRIPTIONAL REGULATOR YHJB-RELATED"/>
    <property type="match status" value="1"/>
</dbReference>
<feature type="domain" description="HTH luxR-type" evidence="4">
    <location>
        <begin position="145"/>
        <end position="210"/>
    </location>
</feature>
<dbReference type="InterPro" id="IPR016032">
    <property type="entry name" value="Sig_transdc_resp-reg_C-effctor"/>
</dbReference>